<organism evidence="1 2">
    <name type="scientific">Cetraspora pellucida</name>
    <dbReference type="NCBI Taxonomy" id="1433469"/>
    <lineage>
        <taxon>Eukaryota</taxon>
        <taxon>Fungi</taxon>
        <taxon>Fungi incertae sedis</taxon>
        <taxon>Mucoromycota</taxon>
        <taxon>Glomeromycotina</taxon>
        <taxon>Glomeromycetes</taxon>
        <taxon>Diversisporales</taxon>
        <taxon>Gigasporaceae</taxon>
        <taxon>Cetraspora</taxon>
    </lineage>
</organism>
<sequence length="94" mass="10702">MLLPSSKTYNTANKLFQNAQTFTNSQDYALVKKKTQKDVYSELKNMTIYCNQGGVYNNLLGFSKETNNKKKALVHNAEHNHSLSEDMLGHPIIH</sequence>
<evidence type="ECO:0000313" key="2">
    <source>
        <dbReference type="Proteomes" id="UP000789759"/>
    </source>
</evidence>
<proteinExistence type="predicted"/>
<comment type="caution">
    <text evidence="1">The sequence shown here is derived from an EMBL/GenBank/DDBJ whole genome shotgun (WGS) entry which is preliminary data.</text>
</comment>
<reference evidence="1" key="1">
    <citation type="submission" date="2021-06" db="EMBL/GenBank/DDBJ databases">
        <authorList>
            <person name="Kallberg Y."/>
            <person name="Tangrot J."/>
            <person name="Rosling A."/>
        </authorList>
    </citation>
    <scope>NUCLEOTIDE SEQUENCE</scope>
    <source>
        <strain evidence="1">FL966</strain>
    </source>
</reference>
<gene>
    <name evidence="1" type="ORF">CPELLU_LOCUS10932</name>
</gene>
<dbReference type="OrthoDB" id="2430998at2759"/>
<dbReference type="AlphaFoldDB" id="A0A9N9EKD4"/>
<accession>A0A9N9EKD4</accession>
<name>A0A9N9EKD4_9GLOM</name>
<evidence type="ECO:0000313" key="1">
    <source>
        <dbReference type="EMBL" id="CAG8683539.1"/>
    </source>
</evidence>
<dbReference type="EMBL" id="CAJVQA010009316">
    <property type="protein sequence ID" value="CAG8683539.1"/>
    <property type="molecule type" value="Genomic_DNA"/>
</dbReference>
<protein>
    <submittedName>
        <fullName evidence="1">25121_t:CDS:1</fullName>
    </submittedName>
</protein>
<dbReference type="Proteomes" id="UP000789759">
    <property type="component" value="Unassembled WGS sequence"/>
</dbReference>
<keyword evidence="2" id="KW-1185">Reference proteome</keyword>